<evidence type="ECO:0000313" key="1">
    <source>
        <dbReference type="EMBL" id="KYD17426.1"/>
    </source>
</evidence>
<dbReference type="AlphaFoldDB" id="A0A150LZ74"/>
<comment type="caution">
    <text evidence="1">The sequence shown here is derived from an EMBL/GenBank/DDBJ whole genome shotgun (WGS) entry which is preliminary data.</text>
</comment>
<evidence type="ECO:0000313" key="2">
    <source>
        <dbReference type="Proteomes" id="UP000075683"/>
    </source>
</evidence>
<dbReference type="STRING" id="301148.B4135_2448"/>
<name>A0A150LZ74_9BACI</name>
<gene>
    <name evidence="1" type="ORF">B4135_2448</name>
</gene>
<reference evidence="1 2" key="1">
    <citation type="submission" date="2016-01" db="EMBL/GenBank/DDBJ databases">
        <title>Draft Genome Sequences of Seven Thermophilic Sporeformers Isolated from Foods.</title>
        <authorList>
            <person name="Berendsen E.M."/>
            <person name="Wells-Bennik M.H."/>
            <person name="Krawcyk A.O."/>
            <person name="De Jong A."/>
            <person name="Holsappel S."/>
            <person name="Eijlander R.T."/>
            <person name="Kuipers O.P."/>
        </authorList>
    </citation>
    <scope>NUCLEOTIDE SEQUENCE [LARGE SCALE GENOMIC DNA]</scope>
    <source>
        <strain evidence="1 2">B4135</strain>
    </source>
</reference>
<dbReference type="Proteomes" id="UP000075683">
    <property type="component" value="Unassembled WGS sequence"/>
</dbReference>
<dbReference type="EMBL" id="LQYT01000056">
    <property type="protein sequence ID" value="KYD17426.1"/>
    <property type="molecule type" value="Genomic_DNA"/>
</dbReference>
<protein>
    <submittedName>
        <fullName evidence="1">Uncharacterized protein</fullName>
    </submittedName>
</protein>
<organism evidence="1 2">
    <name type="scientific">Caldibacillus debilis</name>
    <dbReference type="NCBI Taxonomy" id="301148"/>
    <lineage>
        <taxon>Bacteria</taxon>
        <taxon>Bacillati</taxon>
        <taxon>Bacillota</taxon>
        <taxon>Bacilli</taxon>
        <taxon>Bacillales</taxon>
        <taxon>Bacillaceae</taxon>
        <taxon>Caldibacillus</taxon>
    </lineage>
</organism>
<accession>A0A150LZ74</accession>
<sequence length="41" mass="4702">MRLIFFLKTCEFRLGTVSPPPLGWSVFWDRNISHPAGPDRG</sequence>
<proteinExistence type="predicted"/>